<feature type="compositionally biased region" description="Low complexity" evidence="1">
    <location>
        <begin position="163"/>
        <end position="184"/>
    </location>
</feature>
<evidence type="ECO:0000313" key="2">
    <source>
        <dbReference type="EMBL" id="BAK94199.1"/>
    </source>
</evidence>
<gene>
    <name evidence="2" type="ordered locus">TEH_08720</name>
</gene>
<dbReference type="AlphaFoldDB" id="A0AAN1SGU4"/>
<protein>
    <submittedName>
        <fullName evidence="2">Uncharacterized protein</fullName>
    </submittedName>
</protein>
<sequence length="191" mass="21613">MTDIDNVVSMEERTVTLDDGSKVAIPRLTNKKVLQLVKYVAGDGMAMYNKFLNWQDENTERIPQYDENGNQKLDDNLKYVYEIKSPSVDDAMDKLIEIIPDEKLLKIISILVDIPEEKVEDMDFVDTAIIVGGFIDVTPIDKLVAVVKKAVAKFRPMSKEQMNQATQSNQQPQQTQQPTNSQAPYTTTPTE</sequence>
<dbReference type="RefSeq" id="WP_014124263.1">
    <property type="nucleotide sequence ID" value="NC_016052.1"/>
</dbReference>
<evidence type="ECO:0000256" key="1">
    <source>
        <dbReference type="SAM" id="MobiDB-lite"/>
    </source>
</evidence>
<proteinExistence type="predicted"/>
<dbReference type="Proteomes" id="UP000002663">
    <property type="component" value="Chromosome"/>
</dbReference>
<feature type="region of interest" description="Disordered" evidence="1">
    <location>
        <begin position="158"/>
        <end position="191"/>
    </location>
</feature>
<dbReference type="KEGG" id="thl:TEH_08720"/>
<reference evidence="2 3" key="1">
    <citation type="submission" date="2011-01" db="EMBL/GenBank/DDBJ databases">
        <title>Whole genome sequence of Tetragenococcus halophilus NBRC 12172.</title>
        <authorList>
            <person name="Nakazawa H."/>
            <person name="Omata S."/>
            <person name="Koga C."/>
            <person name="Watanabe Y."/>
            <person name="Katano Y."/>
            <person name="Ito N."/>
            <person name="Tsukatani N."/>
            <person name="Ankai A."/>
            <person name="Oguchi A."/>
            <person name="Fukui S."/>
            <person name="Yashiro I."/>
            <person name="Kamata S."/>
            <person name="Hashimoto Y."/>
            <person name="Yamazaki J."/>
            <person name="Taguchi H."/>
            <person name="Tanaka A."/>
            <person name="Koyama T."/>
            <person name="Ichige A."/>
            <person name="Hanya Y."/>
            <person name="Tanikawa S."/>
            <person name="Yamazaki S."/>
            <person name="Fujita N."/>
        </authorList>
    </citation>
    <scope>NUCLEOTIDE SEQUENCE [LARGE SCALE GENOMIC DNA]</scope>
    <source>
        <strain evidence="3">DSM 20338 / JCM 20259 / NCIMB 9735 / NBRC 12172</strain>
    </source>
</reference>
<name>A0AAN1SGU4_TETHN</name>
<dbReference type="EMBL" id="AP012046">
    <property type="protein sequence ID" value="BAK94199.1"/>
    <property type="molecule type" value="Genomic_DNA"/>
</dbReference>
<organism evidence="2 3">
    <name type="scientific">Tetragenococcus halophilus (strain DSM 20338 / JCM 20259 / NCIMB 9735 / NBRC 12172)</name>
    <name type="common">Pediococcus halophilus</name>
    <dbReference type="NCBI Taxonomy" id="945021"/>
    <lineage>
        <taxon>Bacteria</taxon>
        <taxon>Bacillati</taxon>
        <taxon>Bacillota</taxon>
        <taxon>Bacilli</taxon>
        <taxon>Lactobacillales</taxon>
        <taxon>Enterococcaceae</taxon>
        <taxon>Tetragenococcus</taxon>
    </lineage>
</organism>
<accession>A0AAN1SGU4</accession>
<evidence type="ECO:0000313" key="3">
    <source>
        <dbReference type="Proteomes" id="UP000002663"/>
    </source>
</evidence>